<dbReference type="UniPathway" id="UPA00148"/>
<evidence type="ECO:0000256" key="3">
    <source>
        <dbReference type="ARBA" id="ARBA00004953"/>
    </source>
</evidence>
<evidence type="ECO:0000256" key="1">
    <source>
        <dbReference type="ARBA" id="ARBA00001933"/>
    </source>
</evidence>
<evidence type="ECO:0000256" key="7">
    <source>
        <dbReference type="ARBA" id="ARBA00023239"/>
    </source>
</evidence>
<comment type="catalytic activity">
    <reaction evidence="9">
        <text>O-phospho-L-threonine + H(+) = (R)-1-aminopropan-2-yl phosphate + CO2</text>
        <dbReference type="Rhea" id="RHEA:11492"/>
        <dbReference type="ChEBI" id="CHEBI:15378"/>
        <dbReference type="ChEBI" id="CHEBI:16526"/>
        <dbReference type="ChEBI" id="CHEBI:58563"/>
        <dbReference type="ChEBI" id="CHEBI:58675"/>
        <dbReference type="EC" id="4.1.1.81"/>
    </reaction>
</comment>
<proteinExistence type="predicted"/>
<dbReference type="PANTHER" id="PTHR42885:SF1">
    <property type="entry name" value="THREONINE-PHOSPHATE DECARBOXYLASE"/>
    <property type="match status" value="1"/>
</dbReference>
<comment type="cofactor">
    <cofactor evidence="1">
        <name>pyridoxal 5'-phosphate</name>
        <dbReference type="ChEBI" id="CHEBI:597326"/>
    </cofactor>
</comment>
<dbReference type="EMBL" id="VUNL01000008">
    <property type="protein sequence ID" value="MSV25142.1"/>
    <property type="molecule type" value="Genomic_DNA"/>
</dbReference>
<dbReference type="EC" id="4.1.1.81" evidence="4"/>
<dbReference type="RefSeq" id="WP_154620922.1">
    <property type="nucleotide sequence ID" value="NZ_CBCTNG010000006.1"/>
</dbReference>
<dbReference type="Gene3D" id="3.90.1150.10">
    <property type="entry name" value="Aspartate Aminotransferase, domain 1"/>
    <property type="match status" value="1"/>
</dbReference>
<dbReference type="GO" id="GO:0048472">
    <property type="term" value="F:threonine-phosphate decarboxylase activity"/>
    <property type="evidence" value="ECO:0007669"/>
    <property type="project" value="UniProtKB-EC"/>
</dbReference>
<dbReference type="Gene3D" id="3.40.640.10">
    <property type="entry name" value="Type I PLP-dependent aspartate aminotransferase-like (Major domain)"/>
    <property type="match status" value="1"/>
</dbReference>
<organism evidence="11 12">
    <name type="scientific">Selenomonas montiformis</name>
    <dbReference type="NCBI Taxonomy" id="2652285"/>
    <lineage>
        <taxon>Bacteria</taxon>
        <taxon>Bacillati</taxon>
        <taxon>Bacillota</taxon>
        <taxon>Negativicutes</taxon>
        <taxon>Selenomonadales</taxon>
        <taxon>Selenomonadaceae</taxon>
        <taxon>Selenomonas</taxon>
    </lineage>
</organism>
<evidence type="ECO:0000256" key="4">
    <source>
        <dbReference type="ARBA" id="ARBA00012285"/>
    </source>
</evidence>
<dbReference type="InterPro" id="IPR005860">
    <property type="entry name" value="CobD"/>
</dbReference>
<evidence type="ECO:0000256" key="9">
    <source>
        <dbReference type="ARBA" id="ARBA00048531"/>
    </source>
</evidence>
<evidence type="ECO:0000256" key="8">
    <source>
        <dbReference type="ARBA" id="ARBA00029996"/>
    </source>
</evidence>
<comment type="caution">
    <text evidence="11">The sequence shown here is derived from an EMBL/GenBank/DDBJ whole genome shotgun (WGS) entry which is preliminary data.</text>
</comment>
<sequence>MKAFEHGGNIYRKSPQQGRWLDFSANINPLGLSEKAYQAVADHIGAVVHYPDPDAKELKAALAEAYNLSEDQLVLGNGAAELFYLFLQTVRPKRVLLPVPSFSEYERAALAARCKVSYFQLEPEEAFRLDREKLTAALPVADCIILGNPNNPTGGLVTRNELTHLLEEMKGGRQWLVVDESFLDFLRYDTRYTVRDLTKEYPHLFVVRSLTKFYALPGLRLGFGAASPDLADKLNQGKDVWNVNVLAQQAGIAVLRDRDYQKRSREELAEWSSSFYQQLADVQGIRPLKPSVNFILLDISGTAMSSTELTDVLSRKGILVRDCANYPGLDGRSYIRVAVRTPEENKRFLTALEEISW</sequence>
<dbReference type="InterPro" id="IPR004839">
    <property type="entry name" value="Aminotransferase_I/II_large"/>
</dbReference>
<evidence type="ECO:0000256" key="6">
    <source>
        <dbReference type="ARBA" id="ARBA00022898"/>
    </source>
</evidence>
<feature type="domain" description="Aminotransferase class I/classII large" evidence="10">
    <location>
        <begin position="20"/>
        <end position="352"/>
    </location>
</feature>
<evidence type="ECO:0000259" key="10">
    <source>
        <dbReference type="Pfam" id="PF00155"/>
    </source>
</evidence>
<reference evidence="11 12" key="1">
    <citation type="submission" date="2019-08" db="EMBL/GenBank/DDBJ databases">
        <title>In-depth cultivation of the pig gut microbiome towards novel bacterial diversity and tailored functional studies.</title>
        <authorList>
            <person name="Wylensek D."/>
            <person name="Hitch T.C.A."/>
            <person name="Clavel T."/>
        </authorList>
    </citation>
    <scope>NUCLEOTIDE SEQUENCE [LARGE SCALE GENOMIC DNA]</scope>
    <source>
        <strain evidence="12">WCA-380-WT-3B3</strain>
    </source>
</reference>
<gene>
    <name evidence="11" type="ORF">FYJ78_08105</name>
</gene>
<comment type="pathway">
    <text evidence="3">Cofactor biosynthesis; adenosylcobalamin biosynthesis.</text>
</comment>
<dbReference type="InterPro" id="IPR004838">
    <property type="entry name" value="NHTrfase_class1_PyrdxlP-BS"/>
</dbReference>
<evidence type="ECO:0000256" key="5">
    <source>
        <dbReference type="ARBA" id="ARBA00022573"/>
    </source>
</evidence>
<comment type="function">
    <text evidence="2">Decarboxylates L-threonine-O-3-phosphate to yield (R)-1-amino-2-propanol O-2-phosphate, the precursor for the linkage between the nucleotide loop and the corrin ring in cobalamin.</text>
</comment>
<dbReference type="NCBIfam" id="TIGR01140">
    <property type="entry name" value="L_thr_O3P_dcar"/>
    <property type="match status" value="1"/>
</dbReference>
<dbReference type="AlphaFoldDB" id="A0A6I2V102"/>
<dbReference type="CDD" id="cd00609">
    <property type="entry name" value="AAT_like"/>
    <property type="match status" value="1"/>
</dbReference>
<protein>
    <recommendedName>
        <fullName evidence="4">threonine-phosphate decarboxylase</fullName>
        <ecNumber evidence="4">4.1.1.81</ecNumber>
    </recommendedName>
    <alternativeName>
        <fullName evidence="8">L-threonine-O-3-phosphate decarboxylase</fullName>
    </alternativeName>
</protein>
<dbReference type="InterPro" id="IPR015424">
    <property type="entry name" value="PyrdxlP-dep_Trfase"/>
</dbReference>
<name>A0A6I2V102_9FIRM</name>
<dbReference type="Proteomes" id="UP000430222">
    <property type="component" value="Unassembled WGS sequence"/>
</dbReference>
<dbReference type="GO" id="GO:0030170">
    <property type="term" value="F:pyridoxal phosphate binding"/>
    <property type="evidence" value="ECO:0007669"/>
    <property type="project" value="InterPro"/>
</dbReference>
<evidence type="ECO:0000313" key="12">
    <source>
        <dbReference type="Proteomes" id="UP000430222"/>
    </source>
</evidence>
<dbReference type="Pfam" id="PF00155">
    <property type="entry name" value="Aminotran_1_2"/>
    <property type="match status" value="1"/>
</dbReference>
<keyword evidence="6" id="KW-0663">Pyridoxal phosphate</keyword>
<evidence type="ECO:0000313" key="11">
    <source>
        <dbReference type="EMBL" id="MSV25142.1"/>
    </source>
</evidence>
<accession>A0A6I2V102</accession>
<dbReference type="InterPro" id="IPR015421">
    <property type="entry name" value="PyrdxlP-dep_Trfase_major"/>
</dbReference>
<keyword evidence="12" id="KW-1185">Reference proteome</keyword>
<dbReference type="InterPro" id="IPR015422">
    <property type="entry name" value="PyrdxlP-dep_Trfase_small"/>
</dbReference>
<dbReference type="GO" id="GO:0009236">
    <property type="term" value="P:cobalamin biosynthetic process"/>
    <property type="evidence" value="ECO:0007669"/>
    <property type="project" value="UniProtKB-UniPathway"/>
</dbReference>
<dbReference type="SUPFAM" id="SSF53383">
    <property type="entry name" value="PLP-dependent transferases"/>
    <property type="match status" value="1"/>
</dbReference>
<dbReference type="PANTHER" id="PTHR42885">
    <property type="entry name" value="HISTIDINOL-PHOSPHATE AMINOTRANSFERASE-RELATED"/>
    <property type="match status" value="1"/>
</dbReference>
<evidence type="ECO:0000256" key="2">
    <source>
        <dbReference type="ARBA" id="ARBA00003444"/>
    </source>
</evidence>
<keyword evidence="7 11" id="KW-0456">Lyase</keyword>
<dbReference type="PROSITE" id="PS00105">
    <property type="entry name" value="AA_TRANSFER_CLASS_1"/>
    <property type="match status" value="1"/>
</dbReference>
<keyword evidence="5" id="KW-0169">Cobalamin biosynthesis</keyword>